<protein>
    <submittedName>
        <fullName evidence="2">Uncharacterized protein</fullName>
    </submittedName>
</protein>
<proteinExistence type="predicted"/>
<dbReference type="InterPro" id="IPR009846">
    <property type="entry name" value="SF3b5/RDS3-10"/>
</dbReference>
<comment type="caution">
    <text evidence="2">The sequence shown here is derived from an EMBL/GenBank/DDBJ whole genome shotgun (WGS) entry which is preliminary data.</text>
</comment>
<name>A0AAD5BDB3_9ASCO</name>
<gene>
    <name evidence="2" type="ORF">KGF57_003715</name>
</gene>
<sequence length="94" mass="10646">MADKIRERNQYALLKQKYSGIGNADTHRDEFLATIYNDTIASIAHHKHLNYYNSIVVNKHPSLVKQEMIKKIKPAPSSGGRKQDDEVAVVAAKR</sequence>
<accession>A0AAD5BDB3</accession>
<dbReference type="EMBL" id="JAIHNG010000130">
    <property type="protein sequence ID" value="KAI5955582.1"/>
    <property type="molecule type" value="Genomic_DNA"/>
</dbReference>
<dbReference type="RefSeq" id="XP_051607925.1">
    <property type="nucleotide sequence ID" value="XM_051753163.1"/>
</dbReference>
<reference evidence="2 3" key="1">
    <citation type="journal article" date="2022" name="DNA Res.">
        <title>Genome analysis of five recently described species of the CUG-Ser clade uncovers Candida theae as a new hybrid lineage with pathogenic potential in the Candida parapsilosis species complex.</title>
        <authorList>
            <person name="Mixao V."/>
            <person name="Del Olmo V."/>
            <person name="Hegedusova E."/>
            <person name="Saus E."/>
            <person name="Pryszcz L."/>
            <person name="Cillingova A."/>
            <person name="Nosek J."/>
            <person name="Gabaldon T."/>
        </authorList>
    </citation>
    <scope>NUCLEOTIDE SEQUENCE [LARGE SCALE GENOMIC DNA]</scope>
    <source>
        <strain evidence="2 3">CBS 12239</strain>
    </source>
</reference>
<evidence type="ECO:0000313" key="2">
    <source>
        <dbReference type="EMBL" id="KAI5955582.1"/>
    </source>
</evidence>
<feature type="region of interest" description="Disordered" evidence="1">
    <location>
        <begin position="74"/>
        <end position="94"/>
    </location>
</feature>
<dbReference type="Pfam" id="PF07189">
    <property type="entry name" value="SF3b10"/>
    <property type="match status" value="1"/>
</dbReference>
<evidence type="ECO:0000313" key="3">
    <source>
        <dbReference type="Proteomes" id="UP001204833"/>
    </source>
</evidence>
<dbReference type="Proteomes" id="UP001204833">
    <property type="component" value="Unassembled WGS sequence"/>
</dbReference>
<organism evidence="2 3">
    <name type="scientific">Candida theae</name>
    <dbReference type="NCBI Taxonomy" id="1198502"/>
    <lineage>
        <taxon>Eukaryota</taxon>
        <taxon>Fungi</taxon>
        <taxon>Dikarya</taxon>
        <taxon>Ascomycota</taxon>
        <taxon>Saccharomycotina</taxon>
        <taxon>Pichiomycetes</taxon>
        <taxon>Debaryomycetaceae</taxon>
        <taxon>Candida/Lodderomyces clade</taxon>
        <taxon>Candida</taxon>
    </lineage>
</organism>
<dbReference type="GeneID" id="76151773"/>
<dbReference type="AlphaFoldDB" id="A0AAD5BDB3"/>
<keyword evidence="3" id="KW-1185">Reference proteome</keyword>
<evidence type="ECO:0000256" key="1">
    <source>
        <dbReference type="SAM" id="MobiDB-lite"/>
    </source>
</evidence>